<dbReference type="AlphaFoldDB" id="A0A0F9FVR8"/>
<evidence type="ECO:0000256" key="4">
    <source>
        <dbReference type="ARBA" id="ARBA00023004"/>
    </source>
</evidence>
<organism evidence="6">
    <name type="scientific">marine sediment metagenome</name>
    <dbReference type="NCBI Taxonomy" id="412755"/>
    <lineage>
        <taxon>unclassified sequences</taxon>
        <taxon>metagenomes</taxon>
        <taxon>ecological metagenomes</taxon>
    </lineage>
</organism>
<dbReference type="GO" id="GO:0005829">
    <property type="term" value="C:cytosol"/>
    <property type="evidence" value="ECO:0007669"/>
    <property type="project" value="TreeGrafter"/>
</dbReference>
<dbReference type="SUPFAM" id="SSF102114">
    <property type="entry name" value="Radical SAM enzymes"/>
    <property type="match status" value="1"/>
</dbReference>
<dbReference type="EMBL" id="LAZR01022292">
    <property type="protein sequence ID" value="KKL82381.1"/>
    <property type="molecule type" value="Genomic_DNA"/>
</dbReference>
<evidence type="ECO:0008006" key="7">
    <source>
        <dbReference type="Google" id="ProtNLM"/>
    </source>
</evidence>
<accession>A0A0F9FVR8</accession>
<keyword evidence="2" id="KW-0949">S-adenosyl-L-methionine</keyword>
<dbReference type="PANTHER" id="PTHR43409">
    <property type="entry name" value="ANAEROBIC MAGNESIUM-PROTOPORPHYRIN IX MONOMETHYL ESTER CYCLASE-RELATED"/>
    <property type="match status" value="1"/>
</dbReference>
<name>A0A0F9FVR8_9ZZZZ</name>
<gene>
    <name evidence="6" type="ORF">LCGC14_1985310</name>
</gene>
<dbReference type="GO" id="GO:0051536">
    <property type="term" value="F:iron-sulfur cluster binding"/>
    <property type="evidence" value="ECO:0007669"/>
    <property type="project" value="UniProtKB-KW"/>
</dbReference>
<keyword evidence="4" id="KW-0408">Iron</keyword>
<comment type="caution">
    <text evidence="6">The sequence shown here is derived from an EMBL/GenBank/DDBJ whole genome shotgun (WGS) entry which is preliminary data.</text>
</comment>
<sequence>KGNRICLVRGEVPREEVIFESQNGQIKKNSNPDKILITSYFTYWSNFVKKSVSYYRKMFPLIPITVGGIYASLMPDHCKQYTGCDEVHVGLHEKAENVRPAYAYLEKHFGPKDYQILHTSRGCIRTCRFCGVYKIEPDFTFKQSIRKEIKKRKLIFYDNNLLANPHIKEIFTELTELKRKKRILLCEAQSGIDGRLILKDPELASLLKSSSFRNIRISWDGRFQEHVSIKKQIDLLKRAGYNIHENVFIFMIYNWDIPIEEMEKKRLKCWDWKVQISDCRYRPLNQTFDNYSGQAFRKGQTSDDYYIHKRAGWTDDKIRMFRKHIRRQNMCIRFNSHFYVKVIERSFLNKYVTKEIIHLAKKSSITLSEDILKSLKISYWYPENYNGNGHQISKEEIYDIYERETNMNAIVKNHESFTFQRWRNKIQRNALTVLYKQQNRPITF</sequence>
<dbReference type="CDD" id="cd01335">
    <property type="entry name" value="Radical_SAM"/>
    <property type="match status" value="1"/>
</dbReference>
<comment type="cofactor">
    <cofactor evidence="1">
        <name>[4Fe-4S] cluster</name>
        <dbReference type="ChEBI" id="CHEBI:49883"/>
    </cofactor>
</comment>
<evidence type="ECO:0000256" key="2">
    <source>
        <dbReference type="ARBA" id="ARBA00022691"/>
    </source>
</evidence>
<keyword evidence="5" id="KW-0411">Iron-sulfur</keyword>
<proteinExistence type="predicted"/>
<dbReference type="PANTHER" id="PTHR43409:SF15">
    <property type="entry name" value="PUTATIVE-RELATED"/>
    <property type="match status" value="1"/>
</dbReference>
<dbReference type="InterPro" id="IPR051198">
    <property type="entry name" value="BchE-like"/>
</dbReference>
<dbReference type="InterPro" id="IPR058240">
    <property type="entry name" value="rSAM_sf"/>
</dbReference>
<feature type="non-terminal residue" evidence="6">
    <location>
        <position position="1"/>
    </location>
</feature>
<evidence type="ECO:0000256" key="1">
    <source>
        <dbReference type="ARBA" id="ARBA00001966"/>
    </source>
</evidence>
<evidence type="ECO:0000256" key="3">
    <source>
        <dbReference type="ARBA" id="ARBA00022723"/>
    </source>
</evidence>
<keyword evidence="3" id="KW-0479">Metal-binding</keyword>
<protein>
    <recommendedName>
        <fullName evidence="7">Elp3/MiaA/NifB-like radical SAM core domain-containing protein</fullName>
    </recommendedName>
</protein>
<evidence type="ECO:0000256" key="5">
    <source>
        <dbReference type="ARBA" id="ARBA00023014"/>
    </source>
</evidence>
<dbReference type="GO" id="GO:0046872">
    <property type="term" value="F:metal ion binding"/>
    <property type="evidence" value="ECO:0007669"/>
    <property type="project" value="UniProtKB-KW"/>
</dbReference>
<evidence type="ECO:0000313" key="6">
    <source>
        <dbReference type="EMBL" id="KKL82381.1"/>
    </source>
</evidence>
<reference evidence="6" key="1">
    <citation type="journal article" date="2015" name="Nature">
        <title>Complex archaea that bridge the gap between prokaryotes and eukaryotes.</title>
        <authorList>
            <person name="Spang A."/>
            <person name="Saw J.H."/>
            <person name="Jorgensen S.L."/>
            <person name="Zaremba-Niedzwiedzka K."/>
            <person name="Martijn J."/>
            <person name="Lind A.E."/>
            <person name="van Eijk R."/>
            <person name="Schleper C."/>
            <person name="Guy L."/>
            <person name="Ettema T.J."/>
        </authorList>
    </citation>
    <scope>NUCLEOTIDE SEQUENCE</scope>
</reference>